<evidence type="ECO:0000259" key="1">
    <source>
        <dbReference type="Pfam" id="PF05292"/>
    </source>
</evidence>
<dbReference type="InterPro" id="IPR035372">
    <property type="entry name" value="MCD_N"/>
</dbReference>
<dbReference type="GO" id="GO:0050080">
    <property type="term" value="F:malonyl-CoA decarboxylase activity"/>
    <property type="evidence" value="ECO:0007669"/>
    <property type="project" value="InterPro"/>
</dbReference>
<dbReference type="PANTHER" id="PTHR28641">
    <property type="match status" value="1"/>
</dbReference>
<dbReference type="Gene3D" id="3.40.630.150">
    <property type="entry name" value="Malonyl-CoA decarboxylase, catalytic domain"/>
    <property type="match status" value="1"/>
</dbReference>
<evidence type="ECO:0000259" key="2">
    <source>
        <dbReference type="Pfam" id="PF17408"/>
    </source>
</evidence>
<dbReference type="Pfam" id="PF17408">
    <property type="entry name" value="MCD_N"/>
    <property type="match status" value="1"/>
</dbReference>
<proteinExistence type="predicted"/>
<organism evidence="3 4">
    <name type="scientific">Bradyrhizobium lablabi</name>
    <dbReference type="NCBI Taxonomy" id="722472"/>
    <lineage>
        <taxon>Bacteria</taxon>
        <taxon>Pseudomonadati</taxon>
        <taxon>Pseudomonadota</taxon>
        <taxon>Alphaproteobacteria</taxon>
        <taxon>Hyphomicrobiales</taxon>
        <taxon>Nitrobacteraceae</taxon>
        <taxon>Bradyrhizobium</taxon>
    </lineage>
</organism>
<dbReference type="InterPro" id="IPR038351">
    <property type="entry name" value="MCD_N_sf"/>
</dbReference>
<evidence type="ECO:0000313" key="4">
    <source>
        <dbReference type="Proteomes" id="UP000189935"/>
    </source>
</evidence>
<dbReference type="Gene3D" id="1.20.140.90">
    <property type="entry name" value="Malonyl-CoA decarboxylase, oligemerization domain"/>
    <property type="match status" value="1"/>
</dbReference>
<dbReference type="PANTHER" id="PTHR28641:SF1">
    <property type="entry name" value="MALONYL-COA DECARBOXYLASE, MITOCHONDRIAL"/>
    <property type="match status" value="1"/>
</dbReference>
<dbReference type="GO" id="GO:0006633">
    <property type="term" value="P:fatty acid biosynthetic process"/>
    <property type="evidence" value="ECO:0007669"/>
    <property type="project" value="InterPro"/>
</dbReference>
<dbReference type="InterPro" id="IPR038917">
    <property type="entry name" value="Malonyl_CoA_deC"/>
</dbReference>
<protein>
    <submittedName>
        <fullName evidence="3">Malonyl-CoA decarboxylase</fullName>
    </submittedName>
</protein>
<sequence>MNNAFFSDLLASISERGRTLLRRGTSANGKQDSSGLIELCDALLSGRGEASGTAMASEVLDHYRHLDDAGRLEFFETLARHFGPDRERLAQAIESWRAQPNDADAGELHFASEPRRQELIRRLNRAPGGTSELVAMRADLLRLMNGHRDLAALDRDVVHLLSSWFNRGFLVLRRIDWSTPANILEQIIRYEAVHEIRDWNDLRRRIDPDDRRCYAFFHPALIDEPLIFVEVALTEAIPGAIAPLLAEDRKPVPIERARTAVFYSISNTQRGLGGISFGNFLIKQVVEELRRELPKLDTFVTLSPVPGFMQWLKQAGDVPVSDEDRALLESLDKPDWFGNAELAAQLRALLEPLAAHYFLKARTPKGRLIDSVARFHLGNGARLERIDWLGDLSPKGLRESAGIMVNYLYRLEDIEKNHEAYANQGEIAASSAVKKLLKSEGRRLLDMRLS</sequence>
<feature type="domain" description="Malonyl-CoA decarboxylase C-terminal" evidence="1">
    <location>
        <begin position="168"/>
        <end position="409"/>
    </location>
</feature>
<feature type="domain" description="Malonyl-CoA decarboxylase N-terminal" evidence="2">
    <location>
        <begin position="82"/>
        <end position="165"/>
    </location>
</feature>
<name>A0A1M6PIY3_9BRAD</name>
<dbReference type="AlphaFoldDB" id="A0A1M6PIY3"/>
<dbReference type="Pfam" id="PF05292">
    <property type="entry name" value="MCD"/>
    <property type="match status" value="1"/>
</dbReference>
<dbReference type="RefSeq" id="WP_079538286.1">
    <property type="nucleotide sequence ID" value="NZ_LT670844.1"/>
</dbReference>
<gene>
    <name evidence="3" type="ORF">SAMN05444159_2357</name>
</gene>
<evidence type="ECO:0000313" key="3">
    <source>
        <dbReference type="EMBL" id="SHK07886.1"/>
    </source>
</evidence>
<dbReference type="Proteomes" id="UP000189935">
    <property type="component" value="Chromosome I"/>
</dbReference>
<dbReference type="EMBL" id="LT670844">
    <property type="protein sequence ID" value="SHK07886.1"/>
    <property type="molecule type" value="Genomic_DNA"/>
</dbReference>
<reference evidence="3 4" key="1">
    <citation type="submission" date="2016-11" db="EMBL/GenBank/DDBJ databases">
        <authorList>
            <person name="Jaros S."/>
            <person name="Januszkiewicz K."/>
            <person name="Wedrychowicz H."/>
        </authorList>
    </citation>
    <scope>NUCLEOTIDE SEQUENCE [LARGE SCALE GENOMIC DNA]</scope>
    <source>
        <strain evidence="3 4">GAS499</strain>
    </source>
</reference>
<dbReference type="OrthoDB" id="5292736at2"/>
<dbReference type="InterPro" id="IPR042303">
    <property type="entry name" value="Malonyl_CoA_deC_C_sf"/>
</dbReference>
<dbReference type="InterPro" id="IPR007956">
    <property type="entry name" value="Malonyl_CoA_deC_C"/>
</dbReference>
<accession>A0A1M6PIY3</accession>